<dbReference type="PROSITE" id="PS00606">
    <property type="entry name" value="KS3_1"/>
    <property type="match status" value="3"/>
</dbReference>
<feature type="active site" description="Proton donor; for dehydratase activity" evidence="9">
    <location>
        <position position="4894"/>
    </location>
</feature>
<dbReference type="CDD" id="cd05195">
    <property type="entry name" value="enoyl_red"/>
    <property type="match status" value="1"/>
</dbReference>
<feature type="active site" description="Proton donor; for dehydratase activity" evidence="9">
    <location>
        <position position="1125"/>
    </location>
</feature>
<dbReference type="SMART" id="SM00823">
    <property type="entry name" value="PKS_PP"/>
    <property type="match status" value="3"/>
</dbReference>
<keyword evidence="8" id="KW-0012">Acyltransferase</keyword>
<dbReference type="SMART" id="SM00825">
    <property type="entry name" value="PKS_KS"/>
    <property type="match status" value="3"/>
</dbReference>
<feature type="region of interest" description="N-terminal hotdog fold" evidence="9">
    <location>
        <begin position="2990"/>
        <end position="3115"/>
    </location>
</feature>
<comment type="cofactor">
    <cofactor evidence="1">
        <name>pantetheine 4'-phosphate</name>
        <dbReference type="ChEBI" id="CHEBI:47942"/>
    </cofactor>
</comment>
<dbReference type="InterPro" id="IPR014043">
    <property type="entry name" value="Acyl_transferase_dom"/>
</dbReference>
<feature type="region of interest" description="Disordered" evidence="10">
    <location>
        <begin position="459"/>
        <end position="480"/>
    </location>
</feature>
<dbReference type="InterPro" id="IPR049551">
    <property type="entry name" value="PKS_DH_C"/>
</dbReference>
<feature type="active site" description="Proton acceptor; for dehydratase activity" evidence="9">
    <location>
        <position position="959"/>
    </location>
</feature>
<evidence type="ECO:0000256" key="10">
    <source>
        <dbReference type="SAM" id="MobiDB-lite"/>
    </source>
</evidence>
<dbReference type="SUPFAM" id="SSF52151">
    <property type="entry name" value="FabD/lysophospholipase-like"/>
    <property type="match status" value="3"/>
</dbReference>
<dbReference type="Pfam" id="PF02801">
    <property type="entry name" value="Ketoacyl-synt_C"/>
    <property type="match status" value="3"/>
</dbReference>
<feature type="domain" description="PKS/mFAS DH" evidence="13">
    <location>
        <begin position="2990"/>
        <end position="3265"/>
    </location>
</feature>
<feature type="region of interest" description="C-terminal hotdog fold" evidence="9">
    <location>
        <begin position="4835"/>
        <end position="4972"/>
    </location>
</feature>
<dbReference type="InterPro" id="IPR049552">
    <property type="entry name" value="PKS_DH_N"/>
</dbReference>
<keyword evidence="7" id="KW-0511">Multifunctional enzyme</keyword>
<comment type="caution">
    <text evidence="14">The sequence shown here is derived from an EMBL/GenBank/DDBJ whole genome shotgun (WGS) entry which is preliminary data.</text>
</comment>
<evidence type="ECO:0000256" key="7">
    <source>
        <dbReference type="ARBA" id="ARBA00023268"/>
    </source>
</evidence>
<feature type="domain" description="Ketosynthase family 3 (KS3)" evidence="12">
    <location>
        <begin position="32"/>
        <end position="458"/>
    </location>
</feature>
<dbReference type="Pfam" id="PF00109">
    <property type="entry name" value="ketoacyl-synt"/>
    <property type="match status" value="3"/>
</dbReference>
<dbReference type="InterPro" id="IPR036291">
    <property type="entry name" value="NAD(P)-bd_dom_sf"/>
</dbReference>
<dbReference type="InterPro" id="IPR057326">
    <property type="entry name" value="KR_dom"/>
</dbReference>
<feature type="domain" description="PKS/mFAS DH" evidence="13">
    <location>
        <begin position="4698"/>
        <end position="4972"/>
    </location>
</feature>
<dbReference type="SUPFAM" id="SSF53901">
    <property type="entry name" value="Thiolase-like"/>
    <property type="match status" value="3"/>
</dbReference>
<dbReference type="InterPro" id="IPR014030">
    <property type="entry name" value="Ketoacyl_synth_N"/>
</dbReference>
<evidence type="ECO:0000256" key="3">
    <source>
        <dbReference type="ARBA" id="ARBA00022450"/>
    </source>
</evidence>
<dbReference type="Pfam" id="PF14765">
    <property type="entry name" value="PS-DH"/>
    <property type="match status" value="3"/>
</dbReference>
<dbReference type="PROSITE" id="PS00012">
    <property type="entry name" value="PHOSPHOPANTETHEINE"/>
    <property type="match status" value="3"/>
</dbReference>
<dbReference type="Pfam" id="PF00698">
    <property type="entry name" value="Acyl_transf_1"/>
    <property type="match status" value="3"/>
</dbReference>
<dbReference type="PROSITE" id="PS50075">
    <property type="entry name" value="CARRIER"/>
    <property type="match status" value="3"/>
</dbReference>
<dbReference type="Gene3D" id="1.10.1200.10">
    <property type="entry name" value="ACP-like"/>
    <property type="match status" value="3"/>
</dbReference>
<dbReference type="Pfam" id="PF08659">
    <property type="entry name" value="KR"/>
    <property type="match status" value="3"/>
</dbReference>
<feature type="region of interest" description="C-terminal hotdog fold" evidence="9">
    <location>
        <begin position="1064"/>
        <end position="1203"/>
    </location>
</feature>
<keyword evidence="5" id="KW-0808">Transferase</keyword>
<dbReference type="SUPFAM" id="SSF55048">
    <property type="entry name" value="Probable ACP-binding domain of malonyl-CoA ACP transacylase"/>
    <property type="match status" value="3"/>
</dbReference>
<evidence type="ECO:0000313" key="15">
    <source>
        <dbReference type="Proteomes" id="UP001500879"/>
    </source>
</evidence>
<keyword evidence="15" id="KW-1185">Reference proteome</keyword>
<dbReference type="InterPro" id="IPR020806">
    <property type="entry name" value="PKS_PP-bd"/>
</dbReference>
<dbReference type="PROSITE" id="PS52004">
    <property type="entry name" value="KS3_2"/>
    <property type="match status" value="3"/>
</dbReference>
<reference evidence="15" key="1">
    <citation type="journal article" date="2019" name="Int. J. Syst. Evol. Microbiol.">
        <title>The Global Catalogue of Microorganisms (GCM) 10K type strain sequencing project: providing services to taxonomists for standard genome sequencing and annotation.</title>
        <authorList>
            <consortium name="The Broad Institute Genomics Platform"/>
            <consortium name="The Broad Institute Genome Sequencing Center for Infectious Disease"/>
            <person name="Wu L."/>
            <person name="Ma J."/>
        </authorList>
    </citation>
    <scope>NUCLEOTIDE SEQUENCE [LARGE SCALE GENOMIC DNA]</scope>
    <source>
        <strain evidence="15">JCM 4788</strain>
    </source>
</reference>
<dbReference type="InterPro" id="IPR055123">
    <property type="entry name" value="SpnB-like_Rossmann"/>
</dbReference>
<feature type="active site" description="Proton acceptor; for dehydratase activity" evidence="9">
    <location>
        <position position="3022"/>
    </location>
</feature>
<evidence type="ECO:0000256" key="1">
    <source>
        <dbReference type="ARBA" id="ARBA00001957"/>
    </source>
</evidence>
<feature type="active site" description="Proton donor; for dehydratase activity" evidence="9">
    <location>
        <position position="3187"/>
    </location>
</feature>
<dbReference type="Pfam" id="PF16197">
    <property type="entry name" value="KAsynt_C_assoc"/>
    <property type="match status" value="3"/>
</dbReference>
<dbReference type="InterPro" id="IPR009081">
    <property type="entry name" value="PP-bd_ACP"/>
</dbReference>
<dbReference type="InterPro" id="IPR020807">
    <property type="entry name" value="PKS_DH"/>
</dbReference>
<feature type="domain" description="Carrier" evidence="11">
    <location>
        <begin position="2018"/>
        <end position="2093"/>
    </location>
</feature>
<accession>A0ABP3IIR2</accession>
<evidence type="ECO:0000256" key="5">
    <source>
        <dbReference type="ARBA" id="ARBA00022679"/>
    </source>
</evidence>
<evidence type="ECO:0000259" key="11">
    <source>
        <dbReference type="PROSITE" id="PS50075"/>
    </source>
</evidence>
<feature type="region of interest" description="C-terminal hotdog fold" evidence="9">
    <location>
        <begin position="3128"/>
        <end position="3265"/>
    </location>
</feature>
<dbReference type="PANTHER" id="PTHR43775">
    <property type="entry name" value="FATTY ACID SYNTHASE"/>
    <property type="match status" value="1"/>
</dbReference>
<dbReference type="Proteomes" id="UP001500879">
    <property type="component" value="Unassembled WGS sequence"/>
</dbReference>
<protein>
    <recommendedName>
        <fullName evidence="16">SDR family NAD(P)-dependent oxidoreductase</fullName>
    </recommendedName>
</protein>
<keyword evidence="4" id="KW-0597">Phosphoprotein</keyword>
<dbReference type="InterPro" id="IPR020843">
    <property type="entry name" value="ER"/>
</dbReference>
<dbReference type="SMART" id="SM00822">
    <property type="entry name" value="PKS_KR"/>
    <property type="match status" value="3"/>
</dbReference>
<dbReference type="InterPro" id="IPR006162">
    <property type="entry name" value="Ppantetheine_attach_site"/>
</dbReference>
<dbReference type="InterPro" id="IPR049900">
    <property type="entry name" value="PKS_mFAS_DH"/>
</dbReference>
<dbReference type="SUPFAM" id="SSF47336">
    <property type="entry name" value="ACP-like"/>
    <property type="match status" value="3"/>
</dbReference>
<evidence type="ECO:0000259" key="12">
    <source>
        <dbReference type="PROSITE" id="PS52004"/>
    </source>
</evidence>
<feature type="domain" description="Carrier" evidence="11">
    <location>
        <begin position="3720"/>
        <end position="3798"/>
    </location>
</feature>
<dbReference type="Pfam" id="PF08990">
    <property type="entry name" value="Docking"/>
    <property type="match status" value="1"/>
</dbReference>
<dbReference type="SMART" id="SM00827">
    <property type="entry name" value="PKS_AT"/>
    <property type="match status" value="3"/>
</dbReference>
<dbReference type="SMART" id="SM01294">
    <property type="entry name" value="PKS_PP_betabranch"/>
    <property type="match status" value="3"/>
</dbReference>
<feature type="region of interest" description="Disordered" evidence="10">
    <location>
        <begin position="5570"/>
        <end position="5590"/>
    </location>
</feature>
<sequence>MNEDKLRDYLKWVTADLHETRQRLRELEAGDQEPIAIVGMSCRYPGGVTSPDELWRLVADGTDAVSGFPTERGWDLEGLYDPDPEHAGTAYTRHGGFLHDADRFDAGFFGISPREALATDPQQRLLLETAWELLERAGIDPSSLKGSKAGVFVGASTSGYASDVVETPDELEGLLLTGGSGAVLSGRIAYTLGLEGPAVTVDTACSSSLVALHLAVQALRNGECSMAIAGGVSVMASPLVFVEFSRQRGLSADGRCKPFAAAADGTGWAEGVGMLLVERLSDARKNGHQVLAVVRGSAVNQDGASNGLTAPNGPAQQRVIREALAASGLTAGQVDAVEAHGTGTTLGDPIEAQALLATYGRNRPDGRPLRLGSIKSNIGHAQSAAGVAGVIKMVMAMREGVLPRSLHIDEPTPHVDWSSGAVELLTEAMPWPETGEPRRAAVSSFGVSGTNAHTIIEQAPEPAAPESAAPEGGTGAADGTAPPWVLSARTEPALRAQAARLHAHLAERPGHDAHDVAHALATTRAALEHRAVVTGTDRGQLLAGLAAVAAGEPAAGTVRGRVSDGLLAFLFTGQGAQRPGMGRELHAAHPVFAAAFDAACAELDRHLDRPLAEALDGDLVHETAYTQAALFAVEVALFRLVESWGITPDFLAGHSVGEIAAAHAAGVLSLADAAQLVAARGRLMQALPAGGAMVSVQADEETVLPLLAGREDEAGIAAVNGPEAVVISGTEAAVLEIAGTLADRGVKTKRLRVSHAFHSPLMEPMLEEFRAVVSGLSFHAPALSLVSNVTGTLATTGELTSPDYWVRHVREAVRFADGIRTLHAEGVRTCLELGPDGTLSAMGQACLDDDTTALVPALRKDRPEAPALLAALAALHTRGTGPDWAAFLAGRPARHVDLPTYAFQHDSFWLRATGSTGDAGALGLGPAHHPLLGAVVALPEGHLLTARLSVQTHPWLADHVVLGSVVVPGTALLELAVRAGDEAGCAGVEELTLETPLVMPPGGGVQLRVSVTGPDDSGRRTLGLYSRAEDAPEDEPWTRHATGVLTTTGRAASTDLRAWPPAGAEPVDLTGLYDGFAANGVTYGPLFRGLRAAWRRGDEVYAEVALPEEAAEEAARYGVHPALLDAALHAVGLGGFVEDTGQPWLPFVWNGISLHATGAAALRVRATPAGADAMSLEIADATGASVASVTSLAMRPVSAEQLTTAGTGAYLDSLFQIDWIPAPAVTGPAAPAVALLAAQGDLAPRLARALGDGPARPAVHDGLAAIAAGAQMPDAVLLPCATEGPAPEQVRAEVRRVLAAVQDWLADERFENSRLVLVTHGAVAARDGEDLADPGLAAVWGLVRSAQTENPGRFLLLDLDGDDASHRALPAALGTALATDEPQLALRTGTALVPRLGRVTADGGLVPPPGTDPWRLEIVDRGTLENLHLTAHPEAAAPLEPGQVRIAVRAAGLNFRDVLNTLGMYPGKSGFLGLEGAGVVVETAPDVTDLAVGDHVMGLLSGAFSPLSVADRRLVVPMPRGWTHAQAATVPIAFLTAYYGLFDIGGLRAGERVLVHAAAGGVGSAAVQLARHIGAETFGTASETKWDTLRAAGLDDAHIANSRTLDFEQEFLAATDGRGMDVVLDSLAREFVDASLRLLPHGGRFAEMGKTDIRDPDEVAALHPGVHYRNFDIIEAGPDRIREILAELLALFETGALRPLPVTAWDVHRAPDAFRHLGQGRNIGKVALTLPTALDPDGTILVTGATGTLGGHLARHLVTEHGARHLLLTSRRGPDAPGAAELRDELAALGAEVTLAACDAADREALAALLAAVPDEHPLTAIVHTAGVLDDGVVGALTADRLDAVLRPKVDAARHLHDLTRGLDLAAFVLFSSVAGVFGAAGQANYAAANAYLDALAQHRRRAGLPATSVAWGLWAEASGMTGALAEIDRGRMTRSGLTGMTTAEGLGLLDTAVGLARPALVSLHLDIAGLRADAEGVPALLRGLVQSPGRRVVQPGAGSAEGLAQRLAGLAPAEQAQTLLDLVRTHVAAVLGHTGADSVDGDRAFKELGFDSLTAVELRNRLNGATGLRLHATLVFDYPNPTALVEFLRGELLGAQAQFAVNGPARAAAPADEPIAIVGMACRFPGGIASPEELWRLLADGGDAISGFPADRGWDLDALYDPDPDRPGTSYTKEGGFLHDVAGFDPAFFGISPREALATDPQQRLLLEAAWEVFERAGIDPSSLKGSKAGVFAGVSYHDYGSHTAALPGEVEGYLVTGNSNSIASGRIAYTFGLEGPAVTVDTACSSSLVALHLAIQALRSGECEMALAGGVTVMAKPDTFVDFARQRGLAPDGRCKAFAGAADGTAWAEGVSLLLVERLSDARRNGHQVLAVVRGSAVNQDGASNGLTAPNGPSQQRVIRAALESAGLGTADVDAVEAHGTGTRLGDPIEAQALLATYGRNRPDDRPLWLGSLKSNIGHTQAASGVAGIIKMVLAMREGLLPRTLHVDEPTPHVDWSAGAVELLTEAVAWPEAEDRPRRAAVSSFGFSGTNAHVILEQAPAVDEDGAAVHDAPGAVPWVLSAKSPAALEQQAGRLREFVAEHPELSPVDVAFSLATSRVAMEHRAVVVGTGREELLAGLATPAGGEAVGGKLAVLFTGQGAQRIGMGRELRAAFPVFADAFGAVCTELDLERSLVEVIDEDGEALDRTEYTQAALFAVEVALFRLVESWGIRPDFLAGHSVGEIAAAHVAGVLSLADAARLVSARGRLMQALPAGGAMVAVQADEETVLPLLAGREAEVGIAAVNGPQSVVISGAESAVLEIADALAADGVKTKRLRVSHAFHSPLMEPMLEDFRQVVSQLTFSAPSIPVVATGDVTSPDYWVAHVRDAVRFADGIRDLESRGVRTFLELGPDAVLSAMGQDCLADEQSAVFVPVLRKDRDEERSAVDALGRLHTRGVTVDWQAFFAPSGARRVDLPTYAFQRERYWLQPTGSRPGDMASAGLGAADHPLLGAAVALPGSDGFLFTGRLSLSTHPWLADHAVGGMVLLPGTAFVELAMRAGDQANCGLLEELALEIPLVLPERGGVQLRVSVDEADESGRRALYVFSRSEDAPSDEPWTRHASGLLAPGRGADTAVDLSVWPPAGAEPVDTEGLYEGLAAGGLDYGPVFQGLRNAWRLDGEFYAEVALPEGADVKEFGLHPALFDAALHLIGLSRGEAAESGPELPFAFGDVVLHAVGASGLRVRMTTLESGAASLVFADAAGEPVASVGSLASRPVSTDELEASRGTESLYRVDWPVVPVSAVDGTWAAVGAVPAGSADRFVVHADVASVESADAVFAFLPVGSDVREAAHEALVLVQSWLAEERFAESRLVMVTHGAVGVGDAVTKPAAAAAWGLVRSAQSENPGRFVLVDVDGADASYEVLSSALAVDEPEFALREGVAYAPRLTRATASVDTAPVWGGGAVLVTGAMGSLGGLVARHLVAAHGVRRLVLTSRRGPEAPGAAELRDGLVALGAEVAVVACDVADREALAGLLAGHPVTAIVHAAGVLDDGVVESLTPERLDAVLRPKAVAAWNLHELTKDLDLTAFVLFSSAAGVFGNAGQANYAAANAYLDALAHYRRAAGLPATSLAWGLWADGAGMAGELGAAEQDRLERAGSRGLAADEGLRLFDAATVRSDEALFVPVHLDLTARFASDGPVPALLRRLVRGPQRRTAATGATEAAGSWKGRFAGLAEAERERALVDLVRAQVAGALGYTSSGAVELGRAFSELGFDSLTALELRNRLSSETGVRLPATLVFDYPTPAALLAFLREELSGVRPALSTPARPVVGPADDEPIAIVGMACRYPGGIASPEDLWRLVAGEGDAISAFPTDRGWDLDALYHPDPDHHGTSYTREGGFLHRAADFDPEFFGVSPREAVAMDPQQRLLLETTWEAFERAGIDPASARGSRTGVFAGVMYYDYALRLKAVPDELEGYVGMGSAGSVVSGRLAYSFGLEGPTVTVDTACSSSLVALHLAAQALRNGECDMALAGGVTVMSAPSTFVEFSRQRGLSADGRCKPFAAAADGTGWSEGVGMLVVERLSDARRNGHQVLAVVRGSAVNQDGASNGLTAPNGPSQQRVIRAALESAGLTAADVDAVEAHGTGTRLGDPIEAQALLATYGQDRPEDRPLRLGSLKSNIGHTQAAAGVGGVIKMVMAMREGVLPRTLHVDEPTPHVDWSAGAVELLTEATPWPEAAGPRRAGVSSFGFSGTNAHVILEQAPVTAEDEPVRDTDGGVAPWVLSAKSEAALAQQAERLREFLTDRPELSPMDVAFSLATSRAVLEHRAVVTGASREELLSALKSVAAGENGTVAADGRLAVLFTGQGAQRIGMGRELRAAFPVFADAFEAVCAELDLERSLVEVIDGDGEALDRTEYTQVALFAVEVALFRLVESWGIRPDFLAGHSVGEIAAAHVAGVLSLADAARLVAARGRLMQALPAGGAMVSVQAAEETVLPLLAGREGEVGIAAVNGPRSVVISGAESAVLEIADALAAGGVKTKRLRVSHAFHSPLMEPMLEDFRQVVSQLTFSEPSIPIVASGDVTSPDYWVAHVRDAVRFADAIRDLEAEGVRTFLELGPDGVLSAMGQDCLADDRSAIFVPALRKDRDEQRTLVDALGRLHTHGVTVDWHAFLAPHHARRIDLPTYAFQHQHYWLDEAAPAIGDVVSAGLGAADHPLLGAAVPLADSDGYLFTGRLSLGTHPWLVDHAVSGTVLVPGTAFVELAAVAADRVGCGLLEELTLEAPLVLSPQGGVQLQVSVGAPDEEGRRSLSVHARPQDAGPDTPWLRHATGLLAGGAPAAGFDLAVWPPTGAEPLDTEGLYEGLAVGGLEYGPVFQGLRKAWRLGEEVYAEVSLPEDVEARAFGLHPALLDAALHTIGLGGFVAETGSPHLPFAWSDVALFAVGASTLRVKVSPAGGTAVSLLLADAAGSAVASVGSLAVRPVSAGQLALAGRAQHIESMFVVDWRMVAPDAGSVEDGSRAVLDTDGGVLHAALERTGAKVAVATELEALLSAGVVPTTVLAAVPAAEGHGADAVREAAHRALGLVRSWLAEERFAESRLVVVVSGSVAVDGDDVVTEPALAAVRGLVRSAQSENPGRFVLVDVDGTDASYEALASVLALDEPEFALRGGVAYAPRLTRAAASVDTAPVWGEGPVLVTGATGSLGGLVARHLVTAHGVRRLVLTSRRGPEAPGAAELRGELVALGAEVAVVACDVADREALAGLLAGYPVSAVVHAAGVLDDGVVESLTPERLDAVLRPKAVAAWNLHELTKDLDLTAFVLFSSAAGVFGNAGQANYAAANSFLDALAEHRRAAGLPATSLAWGLWADEAGMAGELADHDRVRMSRSGVAPLSAKEGLGLFDLAESIGRAVMMPMHLDLPALGAGSGQVPALLRGLFRVPARRVVVTDTDPSTTLQQRLSGLSRVEQDSLLLDLVRAQAASVLSYAGPEAIGPDRAFSEFGFDSLTAVELRNRLNTATGLRLPATLMFDYPTSRALADHLRSELAPADEPDGDSEGDRIRRILLSIPPARLRDAGLMETLLELADFRGEPSAPDETEEKDSIDAMDADSLIQMALGGAGFDDDVTREG</sequence>
<evidence type="ECO:0000256" key="6">
    <source>
        <dbReference type="ARBA" id="ARBA00023194"/>
    </source>
</evidence>
<dbReference type="EMBL" id="BAAABX010000023">
    <property type="protein sequence ID" value="GAA0401719.1"/>
    <property type="molecule type" value="Genomic_DNA"/>
</dbReference>
<comment type="pathway">
    <text evidence="2">Antibiotic biosynthesis.</text>
</comment>
<dbReference type="InterPro" id="IPR013968">
    <property type="entry name" value="PKS_KR"/>
</dbReference>
<keyword evidence="3" id="KW-0596">Phosphopantetheine</keyword>
<keyword evidence="6" id="KW-0045">Antibiotic biosynthesis</keyword>
<feature type="domain" description="Carrier" evidence="11">
    <location>
        <begin position="5452"/>
        <end position="5527"/>
    </location>
</feature>
<dbReference type="Pfam" id="PF21089">
    <property type="entry name" value="PKS_DH_N"/>
    <property type="match status" value="3"/>
</dbReference>
<evidence type="ECO:0000256" key="8">
    <source>
        <dbReference type="ARBA" id="ARBA00023315"/>
    </source>
</evidence>
<dbReference type="InterPro" id="IPR042104">
    <property type="entry name" value="PKS_dehydratase_sf"/>
</dbReference>
<dbReference type="Gene3D" id="3.40.47.10">
    <property type="match status" value="3"/>
</dbReference>
<feature type="active site" description="Proton acceptor; for dehydratase activity" evidence="9">
    <location>
        <position position="4730"/>
    </location>
</feature>
<dbReference type="PANTHER" id="PTHR43775:SF51">
    <property type="entry name" value="INACTIVE PHENOLPHTHIOCEROL SYNTHESIS POLYKETIDE SYNTHASE TYPE I PKS1-RELATED"/>
    <property type="match status" value="1"/>
</dbReference>
<feature type="compositionally biased region" description="Acidic residues" evidence="10">
    <location>
        <begin position="5575"/>
        <end position="5589"/>
    </location>
</feature>
<dbReference type="Gene3D" id="3.40.50.720">
    <property type="entry name" value="NAD(P)-binding Rossmann-like Domain"/>
    <property type="match status" value="3"/>
</dbReference>
<feature type="domain" description="Ketosynthase family 3 (KS3)" evidence="12">
    <location>
        <begin position="2113"/>
        <end position="2540"/>
    </location>
</feature>
<dbReference type="InterPro" id="IPR020841">
    <property type="entry name" value="PKS_Beta-ketoAc_synthase_dom"/>
</dbReference>
<dbReference type="Pfam" id="PF08240">
    <property type="entry name" value="ADH_N"/>
    <property type="match status" value="1"/>
</dbReference>
<dbReference type="PROSITE" id="PS01162">
    <property type="entry name" value="QOR_ZETA_CRYSTAL"/>
    <property type="match status" value="1"/>
</dbReference>
<evidence type="ECO:0000256" key="4">
    <source>
        <dbReference type="ARBA" id="ARBA00022553"/>
    </source>
</evidence>
<organism evidence="14 15">
    <name type="scientific">Streptomyces luteireticuli</name>
    <dbReference type="NCBI Taxonomy" id="173858"/>
    <lineage>
        <taxon>Bacteria</taxon>
        <taxon>Bacillati</taxon>
        <taxon>Actinomycetota</taxon>
        <taxon>Actinomycetes</taxon>
        <taxon>Kitasatosporales</taxon>
        <taxon>Streptomycetaceae</taxon>
        <taxon>Streptomyces</taxon>
    </lineage>
</organism>
<proteinExistence type="predicted"/>
<feature type="domain" description="Ketosynthase family 3 (KS3)" evidence="12">
    <location>
        <begin position="3818"/>
        <end position="4244"/>
    </location>
</feature>
<dbReference type="SUPFAM" id="SSF50129">
    <property type="entry name" value="GroES-like"/>
    <property type="match status" value="1"/>
</dbReference>
<dbReference type="Gene3D" id="3.90.180.10">
    <property type="entry name" value="Medium-chain alcohol dehydrogenases, catalytic domain"/>
    <property type="match status" value="1"/>
</dbReference>
<feature type="region of interest" description="N-terminal hotdog fold" evidence="9">
    <location>
        <begin position="929"/>
        <end position="1052"/>
    </location>
</feature>
<dbReference type="Gene3D" id="3.40.366.10">
    <property type="entry name" value="Malonyl-Coenzyme A Acyl Carrier Protein, domain 2"/>
    <property type="match status" value="3"/>
</dbReference>
<dbReference type="CDD" id="cd08956">
    <property type="entry name" value="KR_3_FAS_SDR_x"/>
    <property type="match status" value="3"/>
</dbReference>
<dbReference type="InterPro" id="IPR036736">
    <property type="entry name" value="ACP-like_sf"/>
</dbReference>
<dbReference type="InterPro" id="IPR016035">
    <property type="entry name" value="Acyl_Trfase/lysoPLipase"/>
</dbReference>
<dbReference type="InterPro" id="IPR016039">
    <property type="entry name" value="Thiolase-like"/>
</dbReference>
<dbReference type="Pfam" id="PF22953">
    <property type="entry name" value="SpnB_Rossmann"/>
    <property type="match status" value="3"/>
</dbReference>
<evidence type="ECO:0000259" key="13">
    <source>
        <dbReference type="PROSITE" id="PS52019"/>
    </source>
</evidence>
<dbReference type="CDD" id="cd00833">
    <property type="entry name" value="PKS"/>
    <property type="match status" value="3"/>
</dbReference>
<dbReference type="InterPro" id="IPR032821">
    <property type="entry name" value="PKS_assoc"/>
</dbReference>
<dbReference type="InterPro" id="IPR013154">
    <property type="entry name" value="ADH-like_N"/>
</dbReference>
<dbReference type="SMART" id="SM00829">
    <property type="entry name" value="PKS_ER"/>
    <property type="match status" value="1"/>
</dbReference>
<dbReference type="Pfam" id="PF00550">
    <property type="entry name" value="PP-binding"/>
    <property type="match status" value="3"/>
</dbReference>
<dbReference type="InterPro" id="IPR016036">
    <property type="entry name" value="Malonyl_transacylase_ACP-bd"/>
</dbReference>
<dbReference type="SMART" id="SM00826">
    <property type="entry name" value="PKS_DH"/>
    <property type="match status" value="3"/>
</dbReference>
<evidence type="ECO:0008006" key="16">
    <source>
        <dbReference type="Google" id="ProtNLM"/>
    </source>
</evidence>
<dbReference type="Pfam" id="PF13602">
    <property type="entry name" value="ADH_zinc_N_2"/>
    <property type="match status" value="1"/>
</dbReference>
<dbReference type="Gene3D" id="3.30.70.3290">
    <property type="match status" value="3"/>
</dbReference>
<evidence type="ECO:0000256" key="2">
    <source>
        <dbReference type="ARBA" id="ARBA00004792"/>
    </source>
</evidence>
<dbReference type="PROSITE" id="PS52019">
    <property type="entry name" value="PKS_MFAS_DH"/>
    <property type="match status" value="3"/>
</dbReference>
<dbReference type="InterPro" id="IPR011032">
    <property type="entry name" value="GroES-like_sf"/>
</dbReference>
<dbReference type="SUPFAM" id="SSF51735">
    <property type="entry name" value="NAD(P)-binding Rossmann-fold domains"/>
    <property type="match status" value="7"/>
</dbReference>
<evidence type="ECO:0000313" key="14">
    <source>
        <dbReference type="EMBL" id="GAA0401719.1"/>
    </source>
</evidence>
<dbReference type="InterPro" id="IPR050091">
    <property type="entry name" value="PKS_NRPS_Biosynth_Enz"/>
</dbReference>
<dbReference type="InterPro" id="IPR001227">
    <property type="entry name" value="Ac_transferase_dom_sf"/>
</dbReference>
<gene>
    <name evidence="14" type="ORF">GCM10010357_23500</name>
</gene>
<dbReference type="Gene3D" id="3.40.50.11460">
    <property type="match status" value="1"/>
</dbReference>
<name>A0ABP3IIR2_9ACTN</name>
<dbReference type="InterPro" id="IPR018201">
    <property type="entry name" value="Ketoacyl_synth_AS"/>
</dbReference>
<feature type="domain" description="PKS/mFAS DH" evidence="13">
    <location>
        <begin position="929"/>
        <end position="1203"/>
    </location>
</feature>
<evidence type="ECO:0000256" key="9">
    <source>
        <dbReference type="PROSITE-ProRule" id="PRU01363"/>
    </source>
</evidence>
<feature type="region of interest" description="N-terminal hotdog fold" evidence="9">
    <location>
        <begin position="4698"/>
        <end position="4823"/>
    </location>
</feature>
<dbReference type="InterPro" id="IPR002364">
    <property type="entry name" value="Quin_OxRdtase/zeta-crystal_CS"/>
</dbReference>
<dbReference type="Gene3D" id="3.10.129.110">
    <property type="entry name" value="Polyketide synthase dehydratase"/>
    <property type="match status" value="3"/>
</dbReference>
<dbReference type="InterPro" id="IPR014031">
    <property type="entry name" value="Ketoacyl_synth_C"/>
</dbReference>
<dbReference type="InterPro" id="IPR015083">
    <property type="entry name" value="NorB/c/GfsB-D-like_docking"/>
</dbReference>